<dbReference type="SUPFAM" id="SSF56281">
    <property type="entry name" value="Metallo-hydrolase/oxidoreductase"/>
    <property type="match status" value="1"/>
</dbReference>
<protein>
    <recommendedName>
        <fullName evidence="4">Metallo-beta-lactamase domain-containing protein</fullName>
    </recommendedName>
</protein>
<organism evidence="2 3">
    <name type="scientific">Tistrella mobilis</name>
    <dbReference type="NCBI Taxonomy" id="171437"/>
    <lineage>
        <taxon>Bacteria</taxon>
        <taxon>Pseudomonadati</taxon>
        <taxon>Pseudomonadota</taxon>
        <taxon>Alphaproteobacteria</taxon>
        <taxon>Geminicoccales</taxon>
        <taxon>Geminicoccaceae</taxon>
        <taxon>Tistrella</taxon>
    </lineage>
</organism>
<proteinExistence type="predicted"/>
<feature type="region of interest" description="Disordered" evidence="1">
    <location>
        <begin position="398"/>
        <end position="424"/>
    </location>
</feature>
<dbReference type="InterPro" id="IPR052159">
    <property type="entry name" value="Competence_DNA_uptake"/>
</dbReference>
<dbReference type="EMBL" id="LPZR01000154">
    <property type="protein sequence ID" value="KYO52574.1"/>
    <property type="molecule type" value="Genomic_DNA"/>
</dbReference>
<feature type="compositionally biased region" description="Pro residues" evidence="1">
    <location>
        <begin position="202"/>
        <end position="211"/>
    </location>
</feature>
<evidence type="ECO:0008006" key="4">
    <source>
        <dbReference type="Google" id="ProtNLM"/>
    </source>
</evidence>
<comment type="caution">
    <text evidence="2">The sequence shown here is derived from an EMBL/GenBank/DDBJ whole genome shotgun (WGS) entry which is preliminary data.</text>
</comment>
<dbReference type="Proteomes" id="UP000075787">
    <property type="component" value="Unassembled WGS sequence"/>
</dbReference>
<gene>
    <name evidence="2" type="ORF">AUP44_04770</name>
</gene>
<sequence length="444" mass="49294">MTGVDDFIASNMVVHALWCDQGMAHVIDIFEHPSDPLPKAMVVIDFGVEELKKSRVLIDGQAAPAVAFLINRLKAMDDAGVQPKIDLFIVSHQDGDHWSMIPYFVKAVETANFSQPLVISKVIYGGKFWKDGAIKNVALLKPFVPEPKDEYYLPWKDDFSDYGTPDEGKGELTSFGGIVFRTLIVNAPVRVPQPRKRRKPPPDPPKPPKPTPLQINGTSAVVVIECGGRTFIFPGDATWETFKRANEILDKWTGGSPLMPCRLMSAPHHGALDTISSGGAKKANLEIFDRFIAKTQPYSVVVSAGINNSFHHPILRTLESLGAYIGILEDLKHNIVFCDYSGYVWYTVFNFTPTLFTSVLTDSYPLIVANWHFMQTTTDLYRITSDSFQGVSKETLETNDGGIGKQTVGEKRKRDDTDLTTPGRLAAPVPARRVKVQIRERSTS</sequence>
<feature type="region of interest" description="Disordered" evidence="1">
    <location>
        <begin position="191"/>
        <end position="215"/>
    </location>
</feature>
<evidence type="ECO:0000256" key="1">
    <source>
        <dbReference type="SAM" id="MobiDB-lite"/>
    </source>
</evidence>
<evidence type="ECO:0000313" key="2">
    <source>
        <dbReference type="EMBL" id="KYO52574.1"/>
    </source>
</evidence>
<dbReference type="PANTHER" id="PTHR30619:SF1">
    <property type="entry name" value="RECOMBINATION PROTEIN 2"/>
    <property type="match status" value="1"/>
</dbReference>
<dbReference type="PANTHER" id="PTHR30619">
    <property type="entry name" value="DNA INTERNALIZATION/COMPETENCE PROTEIN COMEC/REC2"/>
    <property type="match status" value="1"/>
</dbReference>
<accession>A0A162L037</accession>
<reference evidence="2 3" key="1">
    <citation type="submission" date="2015-12" db="EMBL/GenBank/DDBJ databases">
        <title>Genome sequence of Tistrella mobilis MCCC 1A02139.</title>
        <authorList>
            <person name="Lu L."/>
            <person name="Lai Q."/>
            <person name="Shao Z."/>
            <person name="Qian P."/>
        </authorList>
    </citation>
    <scope>NUCLEOTIDE SEQUENCE [LARGE SCALE GENOMIC DNA]</scope>
    <source>
        <strain evidence="2 3">MCCC 1A02139</strain>
    </source>
</reference>
<dbReference type="InterPro" id="IPR036866">
    <property type="entry name" value="RibonucZ/Hydroxyglut_hydro"/>
</dbReference>
<dbReference type="Gene3D" id="3.60.15.10">
    <property type="entry name" value="Ribonuclease Z/Hydroxyacylglutathione hydrolase-like"/>
    <property type="match status" value="1"/>
</dbReference>
<dbReference type="OrthoDB" id="9761531at2"/>
<name>A0A162L037_9PROT</name>
<feature type="compositionally biased region" description="Basic and acidic residues" evidence="1">
    <location>
        <begin position="408"/>
        <end position="417"/>
    </location>
</feature>
<dbReference type="AlphaFoldDB" id="A0A162L037"/>
<dbReference type="RefSeq" id="WP_062764028.1">
    <property type="nucleotide sequence ID" value="NZ_CP121042.1"/>
</dbReference>
<dbReference type="GeneID" id="97239039"/>
<evidence type="ECO:0000313" key="3">
    <source>
        <dbReference type="Proteomes" id="UP000075787"/>
    </source>
</evidence>